<gene>
    <name evidence="2" type="ORF">OLEA9_A018803</name>
</gene>
<evidence type="ECO:0000313" key="2">
    <source>
        <dbReference type="EMBL" id="CAA2976817.1"/>
    </source>
</evidence>
<dbReference type="Gramene" id="OE9A018803T1">
    <property type="protein sequence ID" value="OE9A018803C1"/>
    <property type="gene ID" value="OE9A018803"/>
</dbReference>
<name>A0A8S0REP3_OLEEU</name>
<dbReference type="EMBL" id="CACTIH010002562">
    <property type="protein sequence ID" value="CAA2976817.1"/>
    <property type="molecule type" value="Genomic_DNA"/>
</dbReference>
<sequence>MDALYSSKSIRLFDRCPSASVEVFAQAAYDNLAMEDYQYDTLRRALDVFTNTIDEYKHFMVVYLRDKTNMVSIQNTLSRYAEDESGYSTYDEESPVERLIDSFVVAESVNPERLAQEAEERRQLANRNQIESHQKAQKYFESCARQFEVGERVMLERGDR</sequence>
<comment type="caution">
    <text evidence="2">The sequence shown here is derived from an EMBL/GenBank/DDBJ whole genome shotgun (WGS) entry which is preliminary data.</text>
</comment>
<accession>A0A8S0REP3</accession>
<feature type="domain" description="Deoxynucleoside kinase" evidence="1">
    <location>
        <begin position="6"/>
        <end position="72"/>
    </location>
</feature>
<dbReference type="Proteomes" id="UP000594638">
    <property type="component" value="Unassembled WGS sequence"/>
</dbReference>
<dbReference type="AlphaFoldDB" id="A0A8S0REP3"/>
<keyword evidence="3" id="KW-1185">Reference proteome</keyword>
<dbReference type="InterPro" id="IPR027417">
    <property type="entry name" value="P-loop_NTPase"/>
</dbReference>
<dbReference type="Pfam" id="PF01712">
    <property type="entry name" value="dNK"/>
    <property type="match status" value="1"/>
</dbReference>
<dbReference type="InterPro" id="IPR031314">
    <property type="entry name" value="DNK_dom"/>
</dbReference>
<protein>
    <recommendedName>
        <fullName evidence="1">Deoxynucleoside kinase domain-containing protein</fullName>
    </recommendedName>
</protein>
<evidence type="ECO:0000259" key="1">
    <source>
        <dbReference type="Pfam" id="PF01712"/>
    </source>
</evidence>
<reference evidence="2 3" key="1">
    <citation type="submission" date="2019-12" db="EMBL/GenBank/DDBJ databases">
        <authorList>
            <person name="Alioto T."/>
            <person name="Alioto T."/>
            <person name="Gomez Garrido J."/>
        </authorList>
    </citation>
    <scope>NUCLEOTIDE SEQUENCE [LARGE SCALE GENOMIC DNA]</scope>
</reference>
<dbReference type="Gene3D" id="3.40.50.300">
    <property type="entry name" value="P-loop containing nucleotide triphosphate hydrolases"/>
    <property type="match status" value="1"/>
</dbReference>
<organism evidence="2 3">
    <name type="scientific">Olea europaea subsp. europaea</name>
    <dbReference type="NCBI Taxonomy" id="158383"/>
    <lineage>
        <taxon>Eukaryota</taxon>
        <taxon>Viridiplantae</taxon>
        <taxon>Streptophyta</taxon>
        <taxon>Embryophyta</taxon>
        <taxon>Tracheophyta</taxon>
        <taxon>Spermatophyta</taxon>
        <taxon>Magnoliopsida</taxon>
        <taxon>eudicotyledons</taxon>
        <taxon>Gunneridae</taxon>
        <taxon>Pentapetalae</taxon>
        <taxon>asterids</taxon>
        <taxon>lamiids</taxon>
        <taxon>Lamiales</taxon>
        <taxon>Oleaceae</taxon>
        <taxon>Oleeae</taxon>
        <taxon>Olea</taxon>
    </lineage>
</organism>
<evidence type="ECO:0000313" key="3">
    <source>
        <dbReference type="Proteomes" id="UP000594638"/>
    </source>
</evidence>
<proteinExistence type="predicted"/>